<feature type="compositionally biased region" description="Polar residues" evidence="1">
    <location>
        <begin position="210"/>
        <end position="229"/>
    </location>
</feature>
<feature type="region of interest" description="Disordered" evidence="1">
    <location>
        <begin position="143"/>
        <end position="229"/>
    </location>
</feature>
<evidence type="ECO:0000313" key="2">
    <source>
        <dbReference type="EMBL" id="CAK9878076.1"/>
    </source>
</evidence>
<evidence type="ECO:0000256" key="1">
    <source>
        <dbReference type="SAM" id="MobiDB-lite"/>
    </source>
</evidence>
<accession>A0ABP1BPX8</accession>
<gene>
    <name evidence="2" type="ORF">CSSPJE1EN2_LOCUS19901</name>
</gene>
<feature type="compositionally biased region" description="Low complexity" evidence="1">
    <location>
        <begin position="155"/>
        <end position="186"/>
    </location>
</feature>
<feature type="compositionally biased region" description="Polar residues" evidence="1">
    <location>
        <begin position="83"/>
        <end position="114"/>
    </location>
</feature>
<name>A0ABP1BPX8_9BRYO</name>
<feature type="region of interest" description="Disordered" evidence="1">
    <location>
        <begin position="1"/>
        <end position="115"/>
    </location>
</feature>
<sequence>MQVRLSEALKMATTPKEEQNVVCVTGNGKGPENEEQEAQGVQTAAAAAIMDHHQSLASAAANQQQRPEFGKAPPPPSSESLLIPQTPTTNSSSQDSPNSVTTVSSQAEQCSNNNCGGGKAFLISPMPGRRISLPVMPITFPSAAGVTSPVPPSSPNSSSRFRRPSLPLPTTNLVTSSAATNQTSNSKPNNKMNHHQPHHQQQQQQQQHPGGNSSNFIQSSMNPMSNPQAAPTIETLNAAKFLSSSSSSLPTTTSDDTNSSLAANSVVATVPPVSNSVSPGRSGQANSLNSMNFSSYNLPVPPVPAGNNQRLMRRGNLLQPRIPNSPHTGPWHGRFSESSLSALRVLLPPDHITSENPNPNLNPRPSFFFEGSSSSMPQVKNSEAPPRFIPILEEKHMQKQKKPRIFVGASKSNSIVFFI</sequence>
<reference evidence="2" key="1">
    <citation type="submission" date="2024-03" db="EMBL/GenBank/DDBJ databases">
        <authorList>
            <consortium name="ELIXIR-Norway"/>
            <consortium name="Elixir Norway"/>
        </authorList>
    </citation>
    <scope>NUCLEOTIDE SEQUENCE</scope>
</reference>
<dbReference type="EMBL" id="OZ023707">
    <property type="protein sequence ID" value="CAK9878076.1"/>
    <property type="molecule type" value="Genomic_DNA"/>
</dbReference>
<proteinExistence type="predicted"/>
<feature type="compositionally biased region" description="Low complexity" evidence="1">
    <location>
        <begin position="199"/>
        <end position="209"/>
    </location>
</feature>
<evidence type="ECO:0000313" key="3">
    <source>
        <dbReference type="Proteomes" id="UP001497522"/>
    </source>
</evidence>
<organism evidence="2 3">
    <name type="scientific">Sphagnum jensenii</name>
    <dbReference type="NCBI Taxonomy" id="128206"/>
    <lineage>
        <taxon>Eukaryota</taxon>
        <taxon>Viridiplantae</taxon>
        <taxon>Streptophyta</taxon>
        <taxon>Embryophyta</taxon>
        <taxon>Bryophyta</taxon>
        <taxon>Sphagnophytina</taxon>
        <taxon>Sphagnopsida</taxon>
        <taxon>Sphagnales</taxon>
        <taxon>Sphagnaceae</taxon>
        <taxon>Sphagnum</taxon>
    </lineage>
</organism>
<protein>
    <submittedName>
        <fullName evidence="2">Uncharacterized protein</fullName>
    </submittedName>
</protein>
<feature type="compositionally biased region" description="Low complexity" evidence="1">
    <location>
        <begin position="55"/>
        <end position="65"/>
    </location>
</feature>
<keyword evidence="3" id="KW-1185">Reference proteome</keyword>
<feature type="compositionally biased region" description="Low complexity" evidence="1">
    <location>
        <begin position="38"/>
        <end position="48"/>
    </location>
</feature>
<dbReference type="Proteomes" id="UP001497522">
    <property type="component" value="Chromosome 6"/>
</dbReference>